<evidence type="ECO:0000256" key="1">
    <source>
        <dbReference type="ARBA" id="ARBA00022676"/>
    </source>
</evidence>
<keyword evidence="1" id="KW-0328">Glycosyltransferase</keyword>
<keyword evidence="7" id="KW-1185">Reference proteome</keyword>
<organism evidence="6 7">
    <name type="scientific">Streptosporangium longisporum</name>
    <dbReference type="NCBI Taxonomy" id="46187"/>
    <lineage>
        <taxon>Bacteria</taxon>
        <taxon>Bacillati</taxon>
        <taxon>Actinomycetota</taxon>
        <taxon>Actinomycetes</taxon>
        <taxon>Streptosporangiales</taxon>
        <taxon>Streptosporangiaceae</taxon>
        <taxon>Streptosporangium</taxon>
    </lineage>
</organism>
<gene>
    <name evidence="6" type="ORF">GCM10017559_30670</name>
</gene>
<dbReference type="Pfam" id="PF13439">
    <property type="entry name" value="Glyco_transf_4"/>
    <property type="match status" value="1"/>
</dbReference>
<evidence type="ECO:0000259" key="5">
    <source>
        <dbReference type="Pfam" id="PF13439"/>
    </source>
</evidence>
<dbReference type="EMBL" id="BAAAWD010000007">
    <property type="protein sequence ID" value="GAA3006643.1"/>
    <property type="molecule type" value="Genomic_DNA"/>
</dbReference>
<sequence>MPMRIAIVSEHASPLATVGGADAGGQNVHVDALSRALAGHGHEVTVYTRRESPLQQEEVALAPGVTVVHVPAGPAVVLAKDDLLPWIPDFGRWLARRWKSRASAPPDMVHSHFWMSGLAALAAARDAGIPVAHTFHALGTVKRRHQGTADTSPPERVGIETTVACHADVTIATCSDEVEELRRMGVPGHRTRVVPCGVDVRAFTPEGPRMDLGPGPILLSIGRPVPRKGVETAIRALVAVPEATLVVAGGHPDDPETGRLARVASGCGVGDRVRFLGRVDRESVPALMRSADVVVTVPWYEPFGIVPLEAMACGVPVVASAVGGHLDTVLPGVTGLLVPPREPHALGGALRRLLAAPDLLSAYGAAAADHARAHYDWEGVAARTCAVYAEVLSRRTPDRRTGGTRRGHDLPARRTGRRRPYTGVA</sequence>
<feature type="compositionally biased region" description="Basic and acidic residues" evidence="3">
    <location>
        <begin position="396"/>
        <end position="412"/>
    </location>
</feature>
<protein>
    <submittedName>
        <fullName evidence="6">Glycosyltransferase family 1 protein</fullName>
    </submittedName>
</protein>
<feature type="domain" description="Glycosyl transferase family 1" evidence="4">
    <location>
        <begin position="216"/>
        <end position="367"/>
    </location>
</feature>
<proteinExistence type="predicted"/>
<feature type="region of interest" description="Disordered" evidence="3">
    <location>
        <begin position="396"/>
        <end position="425"/>
    </location>
</feature>
<evidence type="ECO:0000313" key="6">
    <source>
        <dbReference type="EMBL" id="GAA3006643.1"/>
    </source>
</evidence>
<dbReference type="SUPFAM" id="SSF53756">
    <property type="entry name" value="UDP-Glycosyltransferase/glycogen phosphorylase"/>
    <property type="match status" value="1"/>
</dbReference>
<evidence type="ECO:0000313" key="7">
    <source>
        <dbReference type="Proteomes" id="UP001499930"/>
    </source>
</evidence>
<dbReference type="PANTHER" id="PTHR45947:SF3">
    <property type="entry name" value="SULFOQUINOVOSYL TRANSFERASE SQD2"/>
    <property type="match status" value="1"/>
</dbReference>
<feature type="compositionally biased region" description="Basic residues" evidence="3">
    <location>
        <begin position="414"/>
        <end position="425"/>
    </location>
</feature>
<dbReference type="Gene3D" id="3.40.50.2000">
    <property type="entry name" value="Glycogen Phosphorylase B"/>
    <property type="match status" value="2"/>
</dbReference>
<keyword evidence="2" id="KW-0808">Transferase</keyword>
<dbReference type="InterPro" id="IPR001296">
    <property type="entry name" value="Glyco_trans_1"/>
</dbReference>
<dbReference type="InterPro" id="IPR028098">
    <property type="entry name" value="Glyco_trans_4-like_N"/>
</dbReference>
<dbReference type="Pfam" id="PF00534">
    <property type="entry name" value="Glycos_transf_1"/>
    <property type="match status" value="1"/>
</dbReference>
<dbReference type="Proteomes" id="UP001499930">
    <property type="component" value="Unassembled WGS sequence"/>
</dbReference>
<comment type="caution">
    <text evidence="6">The sequence shown here is derived from an EMBL/GenBank/DDBJ whole genome shotgun (WGS) entry which is preliminary data.</text>
</comment>
<reference evidence="7" key="1">
    <citation type="journal article" date="2019" name="Int. J. Syst. Evol. Microbiol.">
        <title>The Global Catalogue of Microorganisms (GCM) 10K type strain sequencing project: providing services to taxonomists for standard genome sequencing and annotation.</title>
        <authorList>
            <consortium name="The Broad Institute Genomics Platform"/>
            <consortium name="The Broad Institute Genome Sequencing Center for Infectious Disease"/>
            <person name="Wu L."/>
            <person name="Ma J."/>
        </authorList>
    </citation>
    <scope>NUCLEOTIDE SEQUENCE [LARGE SCALE GENOMIC DNA]</scope>
    <source>
        <strain evidence="7">JCM 3106</strain>
    </source>
</reference>
<evidence type="ECO:0000259" key="4">
    <source>
        <dbReference type="Pfam" id="PF00534"/>
    </source>
</evidence>
<evidence type="ECO:0000256" key="3">
    <source>
        <dbReference type="SAM" id="MobiDB-lite"/>
    </source>
</evidence>
<dbReference type="InterPro" id="IPR050194">
    <property type="entry name" value="Glycosyltransferase_grp1"/>
</dbReference>
<name>A0ABP6KHL0_9ACTN</name>
<evidence type="ECO:0000256" key="2">
    <source>
        <dbReference type="ARBA" id="ARBA00022679"/>
    </source>
</evidence>
<accession>A0ABP6KHL0</accession>
<dbReference type="PANTHER" id="PTHR45947">
    <property type="entry name" value="SULFOQUINOVOSYL TRANSFERASE SQD2"/>
    <property type="match status" value="1"/>
</dbReference>
<feature type="domain" description="Glycosyltransferase subfamily 4-like N-terminal" evidence="5">
    <location>
        <begin position="24"/>
        <end position="200"/>
    </location>
</feature>